<dbReference type="InterPro" id="IPR028349">
    <property type="entry name" value="PafC-like"/>
</dbReference>
<keyword evidence="1" id="KW-0805">Transcription regulation</keyword>
<evidence type="ECO:0000259" key="3">
    <source>
        <dbReference type="PROSITE" id="PS51000"/>
    </source>
</evidence>
<evidence type="ECO:0000313" key="4">
    <source>
        <dbReference type="EMBL" id="RNI37368.1"/>
    </source>
</evidence>
<dbReference type="PANTHER" id="PTHR34580">
    <property type="match status" value="1"/>
</dbReference>
<dbReference type="RefSeq" id="WP_123120209.1">
    <property type="nucleotide sequence ID" value="NZ_RJJR01000005.1"/>
</dbReference>
<dbReference type="InterPro" id="IPR026881">
    <property type="entry name" value="WYL_dom"/>
</dbReference>
<dbReference type="Pfam" id="PF08279">
    <property type="entry name" value="HTH_11"/>
    <property type="match status" value="1"/>
</dbReference>
<dbReference type="InterPro" id="IPR036390">
    <property type="entry name" value="WH_DNA-bd_sf"/>
</dbReference>
<dbReference type="PIRSF" id="PIRSF016838">
    <property type="entry name" value="PafC"/>
    <property type="match status" value="1"/>
</dbReference>
<reference evidence="4 5" key="1">
    <citation type="submission" date="2018-11" db="EMBL/GenBank/DDBJ databases">
        <title>Draft genome sequence of Ferruginibacter sp. BO-59.</title>
        <authorList>
            <person name="Im W.T."/>
        </authorList>
    </citation>
    <scope>NUCLEOTIDE SEQUENCE [LARGE SCALE GENOMIC DNA]</scope>
    <source>
        <strain evidence="4 5">BO-59</strain>
    </source>
</reference>
<gene>
    <name evidence="4" type="ORF">EFY79_08190</name>
</gene>
<dbReference type="InterPro" id="IPR036388">
    <property type="entry name" value="WH-like_DNA-bd_sf"/>
</dbReference>
<dbReference type="Pfam" id="PF13280">
    <property type="entry name" value="WYL"/>
    <property type="match status" value="1"/>
</dbReference>
<proteinExistence type="predicted"/>
<dbReference type="InterPro" id="IPR013196">
    <property type="entry name" value="HTH_11"/>
</dbReference>
<evidence type="ECO:0000313" key="5">
    <source>
        <dbReference type="Proteomes" id="UP000267223"/>
    </source>
</evidence>
<evidence type="ECO:0000256" key="1">
    <source>
        <dbReference type="ARBA" id="ARBA00023015"/>
    </source>
</evidence>
<dbReference type="SUPFAM" id="SSF46785">
    <property type="entry name" value="Winged helix' DNA-binding domain"/>
    <property type="match status" value="1"/>
</dbReference>
<dbReference type="InterPro" id="IPR051534">
    <property type="entry name" value="CBASS_pafABC_assoc_protein"/>
</dbReference>
<sequence length="318" mass="37068">MEQIPNRFDRIVAILIQLQSRKIVKARDLAERFGVTLRTIYRDIKTLDSAGVPIIGEAGSGYSIMEGYRLPPVMFSREEAGSFVAAEKLMEKFTDPLMNSHFTKAMYKIKSVLRTDEKNMIAYLEEQIDITDSPYGFNKDLPHALQHVTESMSVGCQLLLHYKSPASDEPVERKIEVIGIFHENQFWYIYAWCHLRQDYRQFRIDRITQLTITDIPFTRKHPSLQQLRNKNNKTETTRVRIKVKKSVAPYLHFGRNYHGFLSENTCGDMVEMAFDSPDVEMSFPRWYMMFADHAQILEPASLKFSVRRILDQALEKLN</sequence>
<protein>
    <submittedName>
        <fullName evidence="4">YafY family transcriptional regulator</fullName>
    </submittedName>
</protein>
<keyword evidence="2" id="KW-0804">Transcription</keyword>
<dbReference type="Proteomes" id="UP000267223">
    <property type="component" value="Unassembled WGS sequence"/>
</dbReference>
<dbReference type="PANTHER" id="PTHR34580:SF1">
    <property type="entry name" value="PROTEIN PAFC"/>
    <property type="match status" value="1"/>
</dbReference>
<comment type="caution">
    <text evidence="4">The sequence shown here is derived from an EMBL/GenBank/DDBJ whole genome shotgun (WGS) entry which is preliminary data.</text>
</comment>
<dbReference type="PROSITE" id="PS51000">
    <property type="entry name" value="HTH_DEOR_2"/>
    <property type="match status" value="1"/>
</dbReference>
<dbReference type="Gene3D" id="1.10.10.10">
    <property type="entry name" value="Winged helix-like DNA-binding domain superfamily/Winged helix DNA-binding domain"/>
    <property type="match status" value="1"/>
</dbReference>
<dbReference type="GO" id="GO:0003700">
    <property type="term" value="F:DNA-binding transcription factor activity"/>
    <property type="evidence" value="ECO:0007669"/>
    <property type="project" value="InterPro"/>
</dbReference>
<accession>A0A3M9NK42</accession>
<evidence type="ECO:0000256" key="2">
    <source>
        <dbReference type="ARBA" id="ARBA00023163"/>
    </source>
</evidence>
<feature type="domain" description="HTH deoR-type" evidence="3">
    <location>
        <begin position="7"/>
        <end position="62"/>
    </location>
</feature>
<dbReference type="OrthoDB" id="9815009at2"/>
<keyword evidence="5" id="KW-1185">Reference proteome</keyword>
<dbReference type="EMBL" id="RJJR01000005">
    <property type="protein sequence ID" value="RNI37368.1"/>
    <property type="molecule type" value="Genomic_DNA"/>
</dbReference>
<name>A0A3M9NK42_9BACT</name>
<dbReference type="AlphaFoldDB" id="A0A3M9NK42"/>
<dbReference type="PROSITE" id="PS52050">
    <property type="entry name" value="WYL"/>
    <property type="match status" value="1"/>
</dbReference>
<organism evidence="4 5">
    <name type="scientific">Hanamia caeni</name>
    <dbReference type="NCBI Taxonomy" id="2294116"/>
    <lineage>
        <taxon>Bacteria</taxon>
        <taxon>Pseudomonadati</taxon>
        <taxon>Bacteroidota</taxon>
        <taxon>Chitinophagia</taxon>
        <taxon>Chitinophagales</taxon>
        <taxon>Chitinophagaceae</taxon>
        <taxon>Hanamia</taxon>
    </lineage>
</organism>
<dbReference type="InterPro" id="IPR001034">
    <property type="entry name" value="DeoR_HTH"/>
</dbReference>